<reference evidence="1" key="1">
    <citation type="journal article" date="2022" name="Int. J. Mol. Sci.">
        <title>Draft Genome of Tanacetum Coccineum: Genomic Comparison of Closely Related Tanacetum-Family Plants.</title>
        <authorList>
            <person name="Yamashiro T."/>
            <person name="Shiraishi A."/>
            <person name="Nakayama K."/>
            <person name="Satake H."/>
        </authorList>
    </citation>
    <scope>NUCLEOTIDE SEQUENCE</scope>
</reference>
<reference evidence="1" key="2">
    <citation type="submission" date="2022-01" db="EMBL/GenBank/DDBJ databases">
        <authorList>
            <person name="Yamashiro T."/>
            <person name="Shiraishi A."/>
            <person name="Satake H."/>
            <person name="Nakayama K."/>
        </authorList>
    </citation>
    <scope>NUCLEOTIDE SEQUENCE</scope>
</reference>
<dbReference type="Proteomes" id="UP001151760">
    <property type="component" value="Unassembled WGS sequence"/>
</dbReference>
<name>A0ABQ5DQ44_9ASTR</name>
<gene>
    <name evidence="1" type="ORF">Tco_0941044</name>
</gene>
<proteinExistence type="predicted"/>
<comment type="caution">
    <text evidence="1">The sequence shown here is derived from an EMBL/GenBank/DDBJ whole genome shotgun (WGS) entry which is preliminary data.</text>
</comment>
<accession>A0ABQ5DQ44</accession>
<sequence>MLSVIRKEKLFKDKGVVIGDSGFNNVVGKEEVVSKRGVRTRKYAREQSSGSDRQAYLGVQKRDMSEEVKGKFSISNLTPWLREYFYRDTESPGVRFLDLINTHNVFYDRRYSSGTSGGLAVCIDYVWECKGRSVATVLLNSLTLGSQFVNTFDLLLLLKEHTAQQIESGHLLTDARFCTTMTGYMNGLGYVELQLIEALERAMSYKDINILRGSESMRCDFVIHLLRSRDRLSDARDTYTLSSDSHQLTTESLIDANFTRSTIETRALNEYRQHNTETRHTHSSGHMRGTNVVEGVYVSRETLVLSGMIYYNSGDERKSLDTRWTWTDMGVGDTTEWISDMGHIHSIPLRQANADMKVELRLFKESGIDGWGRVFELRGIMIGGVEGFGRVVGVWNVMRVELRDSHGEEAHSNVPGGVVVCAQLVHQCSDHSEVA</sequence>
<evidence type="ECO:0000313" key="1">
    <source>
        <dbReference type="EMBL" id="GJT41179.1"/>
    </source>
</evidence>
<keyword evidence="2" id="KW-1185">Reference proteome</keyword>
<protein>
    <submittedName>
        <fullName evidence="1">Uncharacterized protein</fullName>
    </submittedName>
</protein>
<evidence type="ECO:0000313" key="2">
    <source>
        <dbReference type="Proteomes" id="UP001151760"/>
    </source>
</evidence>
<dbReference type="EMBL" id="BQNB010015539">
    <property type="protein sequence ID" value="GJT41179.1"/>
    <property type="molecule type" value="Genomic_DNA"/>
</dbReference>
<organism evidence="1 2">
    <name type="scientific">Tanacetum coccineum</name>
    <dbReference type="NCBI Taxonomy" id="301880"/>
    <lineage>
        <taxon>Eukaryota</taxon>
        <taxon>Viridiplantae</taxon>
        <taxon>Streptophyta</taxon>
        <taxon>Embryophyta</taxon>
        <taxon>Tracheophyta</taxon>
        <taxon>Spermatophyta</taxon>
        <taxon>Magnoliopsida</taxon>
        <taxon>eudicotyledons</taxon>
        <taxon>Gunneridae</taxon>
        <taxon>Pentapetalae</taxon>
        <taxon>asterids</taxon>
        <taxon>campanulids</taxon>
        <taxon>Asterales</taxon>
        <taxon>Asteraceae</taxon>
        <taxon>Asteroideae</taxon>
        <taxon>Anthemideae</taxon>
        <taxon>Anthemidinae</taxon>
        <taxon>Tanacetum</taxon>
    </lineage>
</organism>